<name>A0A0A8Y785_ARUDO</name>
<dbReference type="AlphaFoldDB" id="A0A0A8Y785"/>
<evidence type="ECO:0000313" key="1">
    <source>
        <dbReference type="EMBL" id="JAD21964.1"/>
    </source>
</evidence>
<sequence>MVISFAECFCSSPYAVFKIFSCLEFSCLL</sequence>
<protein>
    <submittedName>
        <fullName evidence="1">Uncharacterized protein</fullName>
    </submittedName>
</protein>
<dbReference type="EMBL" id="GBRH01275931">
    <property type="protein sequence ID" value="JAD21964.1"/>
    <property type="molecule type" value="Transcribed_RNA"/>
</dbReference>
<accession>A0A0A8Y785</accession>
<organism evidence="1">
    <name type="scientific">Arundo donax</name>
    <name type="common">Giant reed</name>
    <name type="synonym">Donax arundinaceus</name>
    <dbReference type="NCBI Taxonomy" id="35708"/>
    <lineage>
        <taxon>Eukaryota</taxon>
        <taxon>Viridiplantae</taxon>
        <taxon>Streptophyta</taxon>
        <taxon>Embryophyta</taxon>
        <taxon>Tracheophyta</taxon>
        <taxon>Spermatophyta</taxon>
        <taxon>Magnoliopsida</taxon>
        <taxon>Liliopsida</taxon>
        <taxon>Poales</taxon>
        <taxon>Poaceae</taxon>
        <taxon>PACMAD clade</taxon>
        <taxon>Arundinoideae</taxon>
        <taxon>Arundineae</taxon>
        <taxon>Arundo</taxon>
    </lineage>
</organism>
<reference evidence="1" key="1">
    <citation type="submission" date="2014-09" db="EMBL/GenBank/DDBJ databases">
        <authorList>
            <person name="Magalhaes I.L.F."/>
            <person name="Oliveira U."/>
            <person name="Santos F.R."/>
            <person name="Vidigal T.H.D.A."/>
            <person name="Brescovit A.D."/>
            <person name="Santos A.J."/>
        </authorList>
    </citation>
    <scope>NUCLEOTIDE SEQUENCE</scope>
    <source>
        <tissue evidence="1">Shoot tissue taken approximately 20 cm above the soil surface</tissue>
    </source>
</reference>
<proteinExistence type="predicted"/>
<reference evidence="1" key="2">
    <citation type="journal article" date="2015" name="Data Brief">
        <title>Shoot transcriptome of the giant reed, Arundo donax.</title>
        <authorList>
            <person name="Barrero R.A."/>
            <person name="Guerrero F.D."/>
            <person name="Moolhuijzen P."/>
            <person name="Goolsby J.A."/>
            <person name="Tidwell J."/>
            <person name="Bellgard S.E."/>
            <person name="Bellgard M.I."/>
        </authorList>
    </citation>
    <scope>NUCLEOTIDE SEQUENCE</scope>
    <source>
        <tissue evidence="1">Shoot tissue taken approximately 20 cm above the soil surface</tissue>
    </source>
</reference>